<evidence type="ECO:0000313" key="3">
    <source>
        <dbReference type="Proteomes" id="UP000756921"/>
    </source>
</evidence>
<evidence type="ECO:0000313" key="2">
    <source>
        <dbReference type="EMBL" id="KAF9730018.1"/>
    </source>
</evidence>
<proteinExistence type="predicted"/>
<feature type="region of interest" description="Disordered" evidence="1">
    <location>
        <begin position="1"/>
        <end position="92"/>
    </location>
</feature>
<dbReference type="EMBL" id="WJXW01000015">
    <property type="protein sequence ID" value="KAF9730018.1"/>
    <property type="molecule type" value="Genomic_DNA"/>
</dbReference>
<protein>
    <submittedName>
        <fullName evidence="2">Uncharacterized protein</fullName>
    </submittedName>
</protein>
<sequence length="564" mass="63059">MPLRSQPAARGAKLRRKVSNKDPPPPEGNVVDPNREIEPSSAQLLPAIVLSSDLPSDPPSDPPSGGVSDPISGPIQEETQQEEPKSATGVPEVESSYATCRWQAFVGPKKELYKPKFKAEFDLDRCYAGQLWAWVDEVVQDLAIETTPPQKVIIRDVSACAYKPKTPEKQKLRQSLKRGEGAGFMQVIEYAQHLKESSIDATYVDFEATLGTESVEVISPIGQQRSRGSSSSQGQVRLTATQRQLQELPEILAGHAVADGPSIAIRDKWRCQDTYCGNYPYVCWIQRTAGQPDRFENHYPISSNVVAMWARNVTLGKCSVNEPDDIIRVALCTSRELAAKEKAKEKAQQSSTPAFTADSFMSAIAASALSVSQLAHSQLLARQAPVPAAPAASSASTPSVPVSGWRDLTYENNIELSYHTRYFFDWWMDQAMAVQVPDIKRVLTEVVKGGQIDLNMLMDGSNAGMPYNVWREDFELPVPLLLRLRRMAIQWRFWYTGLSESDQEDCRKMQRRDNKWKRRLRAARVEDNVFYQSLAHPTKITTRPPRNAPCHPPRTPSNPRRKAD</sequence>
<gene>
    <name evidence="2" type="ORF">PMIN01_11951</name>
</gene>
<feature type="region of interest" description="Disordered" evidence="1">
    <location>
        <begin position="534"/>
        <end position="564"/>
    </location>
</feature>
<accession>A0A9P6G7P3</accession>
<organism evidence="2 3">
    <name type="scientific">Paraphaeosphaeria minitans</name>
    <dbReference type="NCBI Taxonomy" id="565426"/>
    <lineage>
        <taxon>Eukaryota</taxon>
        <taxon>Fungi</taxon>
        <taxon>Dikarya</taxon>
        <taxon>Ascomycota</taxon>
        <taxon>Pezizomycotina</taxon>
        <taxon>Dothideomycetes</taxon>
        <taxon>Pleosporomycetidae</taxon>
        <taxon>Pleosporales</taxon>
        <taxon>Massarineae</taxon>
        <taxon>Didymosphaeriaceae</taxon>
        <taxon>Paraphaeosphaeria</taxon>
    </lineage>
</organism>
<reference evidence="2" key="1">
    <citation type="journal article" date="2020" name="Mol. Plant Microbe Interact.">
        <title>Genome Sequence of the Biocontrol Agent Coniothyrium minitans strain Conio (IMI 134523).</title>
        <authorList>
            <person name="Patel D."/>
            <person name="Shittu T.A."/>
            <person name="Baroncelli R."/>
            <person name="Muthumeenakshi S."/>
            <person name="Osborne T.H."/>
            <person name="Janganan T.K."/>
            <person name="Sreenivasaprasad S."/>
        </authorList>
    </citation>
    <scope>NUCLEOTIDE SEQUENCE</scope>
    <source>
        <strain evidence="2">Conio</strain>
    </source>
</reference>
<evidence type="ECO:0000256" key="1">
    <source>
        <dbReference type="SAM" id="MobiDB-lite"/>
    </source>
</evidence>
<feature type="compositionally biased region" description="Pro residues" evidence="1">
    <location>
        <begin position="546"/>
        <end position="556"/>
    </location>
</feature>
<comment type="caution">
    <text evidence="2">The sequence shown here is derived from an EMBL/GenBank/DDBJ whole genome shotgun (WGS) entry which is preliminary data.</text>
</comment>
<dbReference type="Proteomes" id="UP000756921">
    <property type="component" value="Unassembled WGS sequence"/>
</dbReference>
<keyword evidence="3" id="KW-1185">Reference proteome</keyword>
<dbReference type="AlphaFoldDB" id="A0A9P6G7P3"/>
<feature type="compositionally biased region" description="Low complexity" evidence="1">
    <location>
        <begin position="63"/>
        <end position="75"/>
    </location>
</feature>
<name>A0A9P6G7P3_9PLEO</name>
<dbReference type="OrthoDB" id="3798409at2759"/>